<sequence>LRRGAGRADRAVGGVPGADRPRHLPAALHGPGRPAHADGRDRVGPGPRLHPGGPGRRGRAAPLRGRGL</sequence>
<organism evidence="2">
    <name type="scientific">uncultured Friedmanniella sp</name>
    <dbReference type="NCBI Taxonomy" id="335381"/>
    <lineage>
        <taxon>Bacteria</taxon>
        <taxon>Bacillati</taxon>
        <taxon>Actinomycetota</taxon>
        <taxon>Actinomycetes</taxon>
        <taxon>Propionibacteriales</taxon>
        <taxon>Nocardioidaceae</taxon>
        <taxon>Friedmanniella</taxon>
        <taxon>environmental samples</taxon>
    </lineage>
</organism>
<feature type="non-terminal residue" evidence="2">
    <location>
        <position position="68"/>
    </location>
</feature>
<dbReference type="EMBL" id="CADCTS010000204">
    <property type="protein sequence ID" value="CAA9302119.1"/>
    <property type="molecule type" value="Genomic_DNA"/>
</dbReference>
<evidence type="ECO:0000256" key="1">
    <source>
        <dbReference type="SAM" id="MobiDB-lite"/>
    </source>
</evidence>
<accession>A0A6J4KDX0</accession>
<gene>
    <name evidence="2" type="ORF">AVDCRST_MAG48-1413</name>
</gene>
<reference evidence="2" key="1">
    <citation type="submission" date="2020-02" db="EMBL/GenBank/DDBJ databases">
        <authorList>
            <person name="Meier V. D."/>
        </authorList>
    </citation>
    <scope>NUCLEOTIDE SEQUENCE</scope>
    <source>
        <strain evidence="2">AVDCRST_MAG48</strain>
    </source>
</reference>
<feature type="compositionally biased region" description="Basic and acidic residues" evidence="1">
    <location>
        <begin position="1"/>
        <end position="10"/>
    </location>
</feature>
<evidence type="ECO:0000313" key="2">
    <source>
        <dbReference type="EMBL" id="CAA9302119.1"/>
    </source>
</evidence>
<dbReference type="AlphaFoldDB" id="A0A6J4KDX0"/>
<proteinExistence type="predicted"/>
<feature type="non-terminal residue" evidence="2">
    <location>
        <position position="1"/>
    </location>
</feature>
<protein>
    <submittedName>
        <fullName evidence="2">Uncharacterized protein</fullName>
    </submittedName>
</protein>
<feature type="region of interest" description="Disordered" evidence="1">
    <location>
        <begin position="1"/>
        <end position="68"/>
    </location>
</feature>
<name>A0A6J4KDX0_9ACTN</name>